<dbReference type="Gene3D" id="3.40.50.620">
    <property type="entry name" value="HUPs"/>
    <property type="match status" value="1"/>
</dbReference>
<evidence type="ECO:0000256" key="4">
    <source>
        <dbReference type="ARBA" id="ARBA00022840"/>
    </source>
</evidence>
<accession>A0A1W5D2S9</accession>
<dbReference type="EC" id="6.1.1.1" evidence="8"/>
<protein>
    <recommendedName>
        <fullName evidence="8">Tyrosine--tRNA ligase</fullName>
        <ecNumber evidence="8">6.1.1.1</ecNumber>
    </recommendedName>
    <alternativeName>
        <fullName evidence="8">Tyrosyl-tRNA synthetase</fullName>
    </alternativeName>
</protein>
<keyword evidence="3 8" id="KW-0547">Nucleotide-binding</keyword>
<dbReference type="PANTHER" id="PTHR11766:SF0">
    <property type="entry name" value="TYROSINE--TRNA LIGASE, MITOCHONDRIAL"/>
    <property type="match status" value="1"/>
</dbReference>
<dbReference type="SUPFAM" id="SSF55174">
    <property type="entry name" value="Alpha-L RNA-binding motif"/>
    <property type="match status" value="1"/>
</dbReference>
<dbReference type="FunFam" id="1.10.240.10:FF:000001">
    <property type="entry name" value="Tyrosine--tRNA ligase"/>
    <property type="match status" value="1"/>
</dbReference>
<dbReference type="EMBL" id="FWEW01001571">
    <property type="protein sequence ID" value="SLM37361.1"/>
    <property type="molecule type" value="Genomic_DNA"/>
</dbReference>
<evidence type="ECO:0000256" key="5">
    <source>
        <dbReference type="ARBA" id="ARBA00022917"/>
    </source>
</evidence>
<dbReference type="InterPro" id="IPR002307">
    <property type="entry name" value="Tyr-tRNA-ligase"/>
</dbReference>
<feature type="region of interest" description="Disordered" evidence="9">
    <location>
        <begin position="417"/>
        <end position="456"/>
    </location>
</feature>
<dbReference type="InterPro" id="IPR014729">
    <property type="entry name" value="Rossmann-like_a/b/a_fold"/>
</dbReference>
<keyword evidence="2 8" id="KW-0436">Ligase</keyword>
<evidence type="ECO:0000256" key="3">
    <source>
        <dbReference type="ARBA" id="ARBA00022741"/>
    </source>
</evidence>
<dbReference type="Pfam" id="PF16714">
    <property type="entry name" value="TyrRSs_C"/>
    <property type="match status" value="1"/>
</dbReference>
<dbReference type="Gene3D" id="3.10.290.10">
    <property type="entry name" value="RNA-binding S4 domain"/>
    <property type="match status" value="1"/>
</dbReference>
<keyword evidence="4 8" id="KW-0067">ATP-binding</keyword>
<keyword evidence="6 8" id="KW-0030">Aminoacyl-tRNA synthetase</keyword>
<dbReference type="CDD" id="cd00805">
    <property type="entry name" value="TyrRS_core"/>
    <property type="match status" value="1"/>
</dbReference>
<dbReference type="PANTHER" id="PTHR11766">
    <property type="entry name" value="TYROSYL-TRNA SYNTHETASE"/>
    <property type="match status" value="1"/>
</dbReference>
<dbReference type="AlphaFoldDB" id="A0A1W5D2S9"/>
<evidence type="ECO:0000259" key="10">
    <source>
        <dbReference type="Pfam" id="PF16714"/>
    </source>
</evidence>
<comment type="catalytic activity">
    <reaction evidence="7 8">
        <text>tRNA(Tyr) + L-tyrosine + ATP = L-tyrosyl-tRNA(Tyr) + AMP + diphosphate + H(+)</text>
        <dbReference type="Rhea" id="RHEA:10220"/>
        <dbReference type="Rhea" id="RHEA-COMP:9706"/>
        <dbReference type="Rhea" id="RHEA-COMP:9707"/>
        <dbReference type="ChEBI" id="CHEBI:15378"/>
        <dbReference type="ChEBI" id="CHEBI:30616"/>
        <dbReference type="ChEBI" id="CHEBI:33019"/>
        <dbReference type="ChEBI" id="CHEBI:58315"/>
        <dbReference type="ChEBI" id="CHEBI:78442"/>
        <dbReference type="ChEBI" id="CHEBI:78536"/>
        <dbReference type="ChEBI" id="CHEBI:456215"/>
        <dbReference type="EC" id="6.1.1.1"/>
    </reaction>
</comment>
<dbReference type="InterPro" id="IPR032005">
    <property type="entry name" value="TyrRSs_C"/>
</dbReference>
<dbReference type="PROSITE" id="PS00178">
    <property type="entry name" value="AA_TRNA_LIGASE_I"/>
    <property type="match status" value="1"/>
</dbReference>
<reference evidence="12" key="1">
    <citation type="submission" date="2017-03" db="EMBL/GenBank/DDBJ databases">
        <authorList>
            <person name="Sharma R."/>
            <person name="Thines M."/>
        </authorList>
    </citation>
    <scope>NUCLEOTIDE SEQUENCE [LARGE SCALE GENOMIC DNA]</scope>
</reference>
<evidence type="ECO:0000256" key="1">
    <source>
        <dbReference type="ARBA" id="ARBA00005594"/>
    </source>
</evidence>
<dbReference type="Proteomes" id="UP000192927">
    <property type="component" value="Unassembled WGS sequence"/>
</dbReference>
<dbReference type="PRINTS" id="PR01040">
    <property type="entry name" value="TRNASYNTHTYR"/>
</dbReference>
<dbReference type="SUPFAM" id="SSF52374">
    <property type="entry name" value="Nucleotidylyl transferase"/>
    <property type="match status" value="1"/>
</dbReference>
<keyword evidence="5 8" id="KW-0648">Protein biosynthesis</keyword>
<evidence type="ECO:0000256" key="9">
    <source>
        <dbReference type="SAM" id="MobiDB-lite"/>
    </source>
</evidence>
<sequence length="683" mass="78040">MRAMTPHPPFNALSQSLPYVCRSRLHRQLIWNALQRRSITQNWLRKTAESEQQWKARAVEITNGTKESMLSILEKRGYVNSIAGERKLLDNLMTHKRIGAYVGIDPTAPSMHLGHLVPLMALFWLHINGFHTVSLLGGATSKIGDPTGRTVTREAQHSSVRTANMVHMHYQLKKLWLNVEKYSRKYDYKWEWAWHRELVNNNAWYNKLPMLEVLKVLGPGMRIGTMLGRDTVKNKMENGDGMSFAEFTYPLMQAWDWWYMYQTKGIQLQIGGSDQFGNIIAGIDAINYIRKNHSDPDIRQEKEDWMMKPVGFTVPLLTTASGEKFGKSAGNAIWLDKEMTSSFKLHQFFLRSADADIGRYLRLFTFIPLPEIDSIMAEQAAAPSKRPAQRRLAREVIELLHGPDEAKAAERQAEMLFGPSTPSMPEPEDSQNAQDASKERLHNEDISPSLNPYAAQTNANNAPEAHITLPQSLVYNRPIARILYSAGLVSSRSEGHRLASTQGAYIGSRPGGGGGMPNQLDFVSVKNWFPEEIKKFITDGDLLILRVGKWKVKVVKIVSDEEFGKLGKTAPGWEEWKEEIMKKEETLEALPEKEGMRTFDNLPTWKRRIAEKREAKKLKEQQLAQSKALRKIEQEKENELKGAGYGIGKRFKVPKMKLIKYFDSRKPEEEPVRIRYHLIDENT</sequence>
<dbReference type="Gene3D" id="1.10.240.10">
    <property type="entry name" value="Tyrosyl-Transfer RNA Synthetase"/>
    <property type="match status" value="1"/>
</dbReference>
<keyword evidence="12" id="KW-1185">Reference proteome</keyword>
<dbReference type="GO" id="GO:0006437">
    <property type="term" value="P:tyrosyl-tRNA aminoacylation"/>
    <property type="evidence" value="ECO:0007669"/>
    <property type="project" value="InterPro"/>
</dbReference>
<dbReference type="GO" id="GO:0005739">
    <property type="term" value="C:mitochondrion"/>
    <property type="evidence" value="ECO:0007669"/>
    <property type="project" value="TreeGrafter"/>
</dbReference>
<dbReference type="InterPro" id="IPR002305">
    <property type="entry name" value="aa-tRNA-synth_Ic"/>
</dbReference>
<dbReference type="FunFam" id="3.40.50.620:FF:000227">
    <property type="entry name" value="Tyrosine--tRNA ligase"/>
    <property type="match status" value="1"/>
</dbReference>
<evidence type="ECO:0000256" key="6">
    <source>
        <dbReference type="ARBA" id="ARBA00023146"/>
    </source>
</evidence>
<dbReference type="InterPro" id="IPR036986">
    <property type="entry name" value="S4_RNA-bd_sf"/>
</dbReference>
<dbReference type="NCBIfam" id="TIGR00234">
    <property type="entry name" value="tyrS"/>
    <property type="match status" value="1"/>
</dbReference>
<dbReference type="InterPro" id="IPR024088">
    <property type="entry name" value="Tyr-tRNA-ligase_bac-type"/>
</dbReference>
<feature type="domain" description="Tyrosyl-tRNA synthetase C-terminal" evidence="10">
    <location>
        <begin position="457"/>
        <end position="574"/>
    </location>
</feature>
<comment type="similarity">
    <text evidence="1 8">Belongs to the class-I aminoacyl-tRNA synthetase family.</text>
</comment>
<dbReference type="InterPro" id="IPR001412">
    <property type="entry name" value="aa-tRNA-synth_I_CS"/>
</dbReference>
<dbReference type="Pfam" id="PF00579">
    <property type="entry name" value="tRNA-synt_1b"/>
    <property type="match status" value="1"/>
</dbReference>
<evidence type="ECO:0000313" key="12">
    <source>
        <dbReference type="Proteomes" id="UP000192927"/>
    </source>
</evidence>
<dbReference type="GO" id="GO:0004831">
    <property type="term" value="F:tyrosine-tRNA ligase activity"/>
    <property type="evidence" value="ECO:0007669"/>
    <property type="project" value="UniProtKB-EC"/>
</dbReference>
<evidence type="ECO:0000313" key="11">
    <source>
        <dbReference type="EMBL" id="SLM37361.1"/>
    </source>
</evidence>
<dbReference type="GO" id="GO:0005524">
    <property type="term" value="F:ATP binding"/>
    <property type="evidence" value="ECO:0007669"/>
    <property type="project" value="UniProtKB-KW"/>
</dbReference>
<evidence type="ECO:0000256" key="7">
    <source>
        <dbReference type="ARBA" id="ARBA00048248"/>
    </source>
</evidence>
<dbReference type="GO" id="GO:0005829">
    <property type="term" value="C:cytosol"/>
    <property type="evidence" value="ECO:0007669"/>
    <property type="project" value="TreeGrafter"/>
</dbReference>
<feature type="compositionally biased region" description="Polar residues" evidence="9">
    <location>
        <begin position="446"/>
        <end position="456"/>
    </location>
</feature>
<name>A0A1W5D2S9_9LECA</name>
<feature type="compositionally biased region" description="Basic and acidic residues" evidence="9">
    <location>
        <begin position="436"/>
        <end position="445"/>
    </location>
</feature>
<evidence type="ECO:0000256" key="2">
    <source>
        <dbReference type="ARBA" id="ARBA00022598"/>
    </source>
</evidence>
<evidence type="ECO:0000256" key="8">
    <source>
        <dbReference type="RuleBase" id="RU361234"/>
    </source>
</evidence>
<proteinExistence type="inferred from homology"/>
<organism evidence="11 12">
    <name type="scientific">Lasallia pustulata</name>
    <dbReference type="NCBI Taxonomy" id="136370"/>
    <lineage>
        <taxon>Eukaryota</taxon>
        <taxon>Fungi</taxon>
        <taxon>Dikarya</taxon>
        <taxon>Ascomycota</taxon>
        <taxon>Pezizomycotina</taxon>
        <taxon>Lecanoromycetes</taxon>
        <taxon>OSLEUM clade</taxon>
        <taxon>Umbilicariomycetidae</taxon>
        <taxon>Umbilicariales</taxon>
        <taxon>Umbilicariaceae</taxon>
        <taxon>Lasallia</taxon>
    </lineage>
</organism>
<dbReference type="GO" id="GO:0003723">
    <property type="term" value="F:RNA binding"/>
    <property type="evidence" value="ECO:0007669"/>
    <property type="project" value="InterPro"/>
</dbReference>